<reference evidence="1" key="1">
    <citation type="submission" date="2006-03" db="EMBL/GenBank/DDBJ databases">
        <authorList>
            <person name="Bowman J."/>
            <person name="Ferriera S."/>
            <person name="Johnson J."/>
            <person name="Kravitz S."/>
            <person name="Halpern A."/>
            <person name="Remington K."/>
            <person name="Beeson K."/>
            <person name="Tran B."/>
            <person name="Rogers Y.-H."/>
            <person name="Friedman R."/>
            <person name="Venter J.C."/>
        </authorList>
    </citation>
    <scope>NUCLEOTIDE SEQUENCE [LARGE SCALE GENOMIC DNA]</scope>
    <source>
        <strain evidence="1">ATCC 700755</strain>
    </source>
</reference>
<protein>
    <submittedName>
        <fullName evidence="1">Uncharacterized protein</fullName>
    </submittedName>
</protein>
<evidence type="ECO:0000313" key="2">
    <source>
        <dbReference type="Proteomes" id="UP000008514"/>
    </source>
</evidence>
<dbReference type="KEGG" id="ptq:P700755_003138"/>
<sequence>MWLMPCFETTKLKRLTQKNHPSSDFKISEHTCYRKAQTVEVAEFGEVAV</sequence>
<dbReference type="Proteomes" id="UP000008514">
    <property type="component" value="Chromosome"/>
</dbReference>
<dbReference type="AlphaFoldDB" id="K4IIZ2"/>
<reference evidence="1" key="2">
    <citation type="submission" date="2012-09" db="EMBL/GenBank/DDBJ databases">
        <title>The complete sequence of Psychroflexus torquis an extreme psychrophile from sea-ice that is stimulated by light.</title>
        <authorList>
            <person name="Feng S."/>
            <person name="Powell S.M."/>
            <person name="Bowman J.P."/>
        </authorList>
    </citation>
    <scope>NUCLEOTIDE SEQUENCE [LARGE SCALE GENOMIC DNA]</scope>
    <source>
        <strain evidence="1">ATCC 700755</strain>
    </source>
</reference>
<evidence type="ECO:0000313" key="1">
    <source>
        <dbReference type="EMBL" id="AFU69803.1"/>
    </source>
</evidence>
<proteinExistence type="predicted"/>
<name>K4IIZ2_PSYTT</name>
<gene>
    <name evidence="1" type="ordered locus">P700755_003138</name>
</gene>
<organism evidence="1 2">
    <name type="scientific">Psychroflexus torquis (strain ATCC 700755 / CIP 106069 / ACAM 623)</name>
    <dbReference type="NCBI Taxonomy" id="313595"/>
    <lineage>
        <taxon>Bacteria</taxon>
        <taxon>Pseudomonadati</taxon>
        <taxon>Bacteroidota</taxon>
        <taxon>Flavobacteriia</taxon>
        <taxon>Flavobacteriales</taxon>
        <taxon>Flavobacteriaceae</taxon>
        <taxon>Psychroflexus</taxon>
    </lineage>
</organism>
<dbReference type="EMBL" id="CP003879">
    <property type="protein sequence ID" value="AFU69803.1"/>
    <property type="molecule type" value="Genomic_DNA"/>
</dbReference>
<keyword evidence="2" id="KW-1185">Reference proteome</keyword>
<accession>K4IIZ2</accession>
<dbReference type="HOGENOM" id="CLU_3139872_0_0_10"/>